<dbReference type="PRINTS" id="PR00080">
    <property type="entry name" value="SDRFAMILY"/>
</dbReference>
<protein>
    <submittedName>
        <fullName evidence="2">3-oxoacyl-ACP reductase</fullName>
    </submittedName>
</protein>
<name>A0A061SWM4_9RHOB</name>
<dbReference type="PROSITE" id="PS00061">
    <property type="entry name" value="ADH_SHORT"/>
    <property type="match status" value="1"/>
</dbReference>
<sequence length="250" mass="26283">MNAQNFSGRKAIITGGARGMGAAAARAMLERGAKVCLWDANADALAQKAQELAPFGPVMHRVVDVSDFSDVAAAAQEANDQMGGLDILVNSAGIAGPNAMVEAFPPDDWARVMQVNLNGVFHCARAVVPFMKEHDYGRIINVASVAGKEGNPNASAYSASKAGVISLTKSLGKELAQTGIRVNAITPAVIKTEMLDDVTEEQISYMLAKIPMGRMGTVDEVAEMVMFLSSEACSYSTAAVFDMSGGRATY</sequence>
<dbReference type="PRINTS" id="PR00081">
    <property type="entry name" value="GDHRDH"/>
</dbReference>
<accession>A0A061SWM4</accession>
<dbReference type="STRING" id="83219.PM02_05380"/>
<dbReference type="RefSeq" id="WP_037905976.1">
    <property type="nucleotide sequence ID" value="NZ_CP081109.1"/>
</dbReference>
<dbReference type="PANTHER" id="PTHR42879">
    <property type="entry name" value="3-OXOACYL-(ACYL-CARRIER-PROTEIN) REDUCTASE"/>
    <property type="match status" value="1"/>
</dbReference>
<reference evidence="2 3" key="1">
    <citation type="journal article" date="2014" name="Genome Announc.">
        <title>Draft Genome Sequences of Two Isolates of the Roseobacter Group, Sulfitobacter sp. Strains 3SOLIMAR09 and 1FIGIMAR09, from Harbors of Mallorca Island (Mediterranean Sea).</title>
        <authorList>
            <person name="Mas-Llado M."/>
            <person name="Pina-Villalonga J.M."/>
            <person name="Brunet-Galmes I."/>
            <person name="Nogales B."/>
            <person name="Bosch R."/>
        </authorList>
    </citation>
    <scope>NUCLEOTIDE SEQUENCE [LARGE SCALE GENOMIC DNA]</scope>
    <source>
        <strain evidence="2 3">1FIGIMAR09</strain>
    </source>
</reference>
<comment type="similarity">
    <text evidence="1">Belongs to the short-chain dehydrogenases/reductases (SDR) family.</text>
</comment>
<dbReference type="Pfam" id="PF13561">
    <property type="entry name" value="adh_short_C2"/>
    <property type="match status" value="1"/>
</dbReference>
<dbReference type="NCBIfam" id="NF009466">
    <property type="entry name" value="PRK12826.1-2"/>
    <property type="match status" value="1"/>
</dbReference>
<dbReference type="PANTHER" id="PTHR42879:SF2">
    <property type="entry name" value="3-OXOACYL-[ACYL-CARRIER-PROTEIN] REDUCTASE FABG"/>
    <property type="match status" value="1"/>
</dbReference>
<dbReference type="InterPro" id="IPR050259">
    <property type="entry name" value="SDR"/>
</dbReference>
<dbReference type="eggNOG" id="COG1028">
    <property type="taxonomic scope" value="Bacteria"/>
</dbReference>
<dbReference type="InterPro" id="IPR020904">
    <property type="entry name" value="Sc_DH/Rdtase_CS"/>
</dbReference>
<dbReference type="InterPro" id="IPR036291">
    <property type="entry name" value="NAD(P)-bd_dom_sf"/>
</dbReference>
<gene>
    <name evidence="2" type="ORF">PM02_05380</name>
</gene>
<dbReference type="SUPFAM" id="SSF51735">
    <property type="entry name" value="NAD(P)-binding Rossmann-fold domains"/>
    <property type="match status" value="1"/>
</dbReference>
<dbReference type="FunFam" id="3.40.50.720:FF:000084">
    <property type="entry name" value="Short-chain dehydrogenase reductase"/>
    <property type="match status" value="1"/>
</dbReference>
<dbReference type="Gene3D" id="3.40.50.720">
    <property type="entry name" value="NAD(P)-binding Rossmann-like Domain"/>
    <property type="match status" value="1"/>
</dbReference>
<dbReference type="EMBL" id="JEMU01000003">
    <property type="protein sequence ID" value="KAJ04249.1"/>
    <property type="molecule type" value="Genomic_DNA"/>
</dbReference>
<dbReference type="NCBIfam" id="NF005559">
    <property type="entry name" value="PRK07231.1"/>
    <property type="match status" value="1"/>
</dbReference>
<evidence type="ECO:0000313" key="2">
    <source>
        <dbReference type="EMBL" id="KAJ04249.1"/>
    </source>
</evidence>
<evidence type="ECO:0000256" key="1">
    <source>
        <dbReference type="ARBA" id="ARBA00006484"/>
    </source>
</evidence>
<organism evidence="2 3">
    <name type="scientific">Sulfitobacter mediterraneus</name>
    <dbReference type="NCBI Taxonomy" id="83219"/>
    <lineage>
        <taxon>Bacteria</taxon>
        <taxon>Pseudomonadati</taxon>
        <taxon>Pseudomonadota</taxon>
        <taxon>Alphaproteobacteria</taxon>
        <taxon>Rhodobacterales</taxon>
        <taxon>Roseobacteraceae</taxon>
        <taxon>Sulfitobacter</taxon>
    </lineage>
</organism>
<dbReference type="AlphaFoldDB" id="A0A061SWM4"/>
<keyword evidence="3" id="KW-1185">Reference proteome</keyword>
<comment type="caution">
    <text evidence="2">The sequence shown here is derived from an EMBL/GenBank/DDBJ whole genome shotgun (WGS) entry which is preliminary data.</text>
</comment>
<dbReference type="GO" id="GO:0032787">
    <property type="term" value="P:monocarboxylic acid metabolic process"/>
    <property type="evidence" value="ECO:0007669"/>
    <property type="project" value="UniProtKB-ARBA"/>
</dbReference>
<dbReference type="InterPro" id="IPR002347">
    <property type="entry name" value="SDR_fam"/>
</dbReference>
<dbReference type="Proteomes" id="UP000027337">
    <property type="component" value="Unassembled WGS sequence"/>
</dbReference>
<proteinExistence type="inferred from homology"/>
<evidence type="ECO:0000313" key="3">
    <source>
        <dbReference type="Proteomes" id="UP000027337"/>
    </source>
</evidence>